<name>A0ABD2M9I5_9BILA</name>
<sequence length="307" mass="33389">MSTKSTLRWWPFRLSSLSAFSPLLFFLFFCSSLGNGRVANSGISAKRVPPSSSAPFRPRRQSALQYPTVYYICGEFPNLAYQITPCQRCRNGGRALYAQCTSAVQCSPYYRGPTECIDGQCCTGNDLDINYPDGNAGLFDPYQNGAQGGYMAEQAEGFCPQGFRSMIRCSARGQCPPDQSCLNGVCCRRGKDDYVEACGGQMAIAQCVAGYCQGTLVCNTANFCCQCPVGRSMGRCNKGVCPPGFRCQSNGFCCPSCPDNAMPFGICTARGERMRDGAIQRNGQRQFNCPIGYSCLQGDICCKNTII</sequence>
<dbReference type="InterPro" id="IPR006150">
    <property type="entry name" value="Cys_repeat_1"/>
</dbReference>
<dbReference type="PANTHER" id="PTHR34150">
    <property type="entry name" value="PROTEIN CBG08832-RELATED"/>
    <property type="match status" value="1"/>
</dbReference>
<organism evidence="1 2">
    <name type="scientific">Heterodera trifolii</name>
    <dbReference type="NCBI Taxonomy" id="157864"/>
    <lineage>
        <taxon>Eukaryota</taxon>
        <taxon>Metazoa</taxon>
        <taxon>Ecdysozoa</taxon>
        <taxon>Nematoda</taxon>
        <taxon>Chromadorea</taxon>
        <taxon>Rhabditida</taxon>
        <taxon>Tylenchina</taxon>
        <taxon>Tylenchomorpha</taxon>
        <taxon>Tylenchoidea</taxon>
        <taxon>Heteroderidae</taxon>
        <taxon>Heteroderinae</taxon>
        <taxon>Heterodera</taxon>
    </lineage>
</organism>
<gene>
    <name evidence="1" type="ORF">niasHT_004743</name>
</gene>
<comment type="caution">
    <text evidence="1">The sequence shown here is derived from an EMBL/GenBank/DDBJ whole genome shotgun (WGS) entry which is preliminary data.</text>
</comment>
<accession>A0ABD2M9I5</accession>
<evidence type="ECO:0000313" key="2">
    <source>
        <dbReference type="Proteomes" id="UP001620626"/>
    </source>
</evidence>
<dbReference type="SMART" id="SM00289">
    <property type="entry name" value="WR1"/>
    <property type="match status" value="4"/>
</dbReference>
<dbReference type="AlphaFoldDB" id="A0ABD2M9I5"/>
<dbReference type="Proteomes" id="UP001620626">
    <property type="component" value="Unassembled WGS sequence"/>
</dbReference>
<reference evidence="1 2" key="1">
    <citation type="submission" date="2024-10" db="EMBL/GenBank/DDBJ databases">
        <authorList>
            <person name="Kim D."/>
        </authorList>
    </citation>
    <scope>NUCLEOTIDE SEQUENCE [LARGE SCALE GENOMIC DNA]</scope>
    <source>
        <strain evidence="1">BH-2024</strain>
    </source>
</reference>
<evidence type="ECO:0000313" key="1">
    <source>
        <dbReference type="EMBL" id="KAL3124154.1"/>
    </source>
</evidence>
<proteinExistence type="predicted"/>
<keyword evidence="2" id="KW-1185">Reference proteome</keyword>
<dbReference type="PANTHER" id="PTHR34150:SF3">
    <property type="entry name" value="CC DOMAIN-CONTAINING PROTEIN"/>
    <property type="match status" value="1"/>
</dbReference>
<dbReference type="EMBL" id="JBICBT010000078">
    <property type="protein sequence ID" value="KAL3124154.1"/>
    <property type="molecule type" value="Genomic_DNA"/>
</dbReference>
<protein>
    <submittedName>
        <fullName evidence="1">Uncharacterized protein</fullName>
    </submittedName>
</protein>